<keyword evidence="4" id="KW-0472">Membrane</keyword>
<comment type="pathway">
    <text evidence="1">Lipid metabolism.</text>
</comment>
<reference evidence="6 7" key="1">
    <citation type="submission" date="2021-12" db="EMBL/GenBank/DDBJ databases">
        <title>Siccirubricoccus leaddurans sp. nov., a high concentration Zn2+ tolerance bacterium.</title>
        <authorList>
            <person name="Cao Y."/>
        </authorList>
    </citation>
    <scope>NUCLEOTIDE SEQUENCE [LARGE SCALE GENOMIC DNA]</scope>
    <source>
        <strain evidence="6 7">KC 17139</strain>
    </source>
</reference>
<feature type="domain" description="Phospholipid/glycerol acyltransferase" evidence="5">
    <location>
        <begin position="100"/>
        <end position="208"/>
    </location>
</feature>
<accession>A0ABT1D7Y7</accession>
<proteinExistence type="predicted"/>
<evidence type="ECO:0000256" key="1">
    <source>
        <dbReference type="ARBA" id="ARBA00005189"/>
    </source>
</evidence>
<keyword evidence="4" id="KW-0812">Transmembrane</keyword>
<organism evidence="6 7">
    <name type="scientific">Siccirubricoccus soli</name>
    <dbReference type="NCBI Taxonomy" id="2899147"/>
    <lineage>
        <taxon>Bacteria</taxon>
        <taxon>Pseudomonadati</taxon>
        <taxon>Pseudomonadota</taxon>
        <taxon>Alphaproteobacteria</taxon>
        <taxon>Acetobacterales</taxon>
        <taxon>Roseomonadaceae</taxon>
        <taxon>Siccirubricoccus</taxon>
    </lineage>
</organism>
<dbReference type="SMART" id="SM00563">
    <property type="entry name" value="PlsC"/>
    <property type="match status" value="1"/>
</dbReference>
<keyword evidence="3 6" id="KW-0012">Acyltransferase</keyword>
<dbReference type="EMBL" id="JAFIRR010000111">
    <property type="protein sequence ID" value="MCO6417994.1"/>
    <property type="molecule type" value="Genomic_DNA"/>
</dbReference>
<evidence type="ECO:0000313" key="6">
    <source>
        <dbReference type="EMBL" id="MCO6417994.1"/>
    </source>
</evidence>
<evidence type="ECO:0000259" key="5">
    <source>
        <dbReference type="SMART" id="SM00563"/>
    </source>
</evidence>
<dbReference type="InterPro" id="IPR002123">
    <property type="entry name" value="Plipid/glycerol_acylTrfase"/>
</dbReference>
<dbReference type="RefSeq" id="WP_252954626.1">
    <property type="nucleotide sequence ID" value="NZ_JAFIRR010000111.1"/>
</dbReference>
<dbReference type="GO" id="GO:0016746">
    <property type="term" value="F:acyltransferase activity"/>
    <property type="evidence" value="ECO:0007669"/>
    <property type="project" value="UniProtKB-KW"/>
</dbReference>
<evidence type="ECO:0000256" key="3">
    <source>
        <dbReference type="ARBA" id="ARBA00023315"/>
    </source>
</evidence>
<keyword evidence="2" id="KW-0808">Transferase</keyword>
<evidence type="ECO:0000256" key="2">
    <source>
        <dbReference type="ARBA" id="ARBA00022679"/>
    </source>
</evidence>
<dbReference type="Pfam" id="PF01553">
    <property type="entry name" value="Acyltransferase"/>
    <property type="match status" value="1"/>
</dbReference>
<name>A0ABT1D7Y7_9PROT</name>
<dbReference type="PANTHER" id="PTHR10434">
    <property type="entry name" value="1-ACYL-SN-GLYCEROL-3-PHOSPHATE ACYLTRANSFERASE"/>
    <property type="match status" value="1"/>
</dbReference>
<evidence type="ECO:0000256" key="4">
    <source>
        <dbReference type="SAM" id="Phobius"/>
    </source>
</evidence>
<dbReference type="CDD" id="cd07989">
    <property type="entry name" value="LPLAT_AGPAT-like"/>
    <property type="match status" value="1"/>
</dbReference>
<feature type="transmembrane region" description="Helical" evidence="4">
    <location>
        <begin position="24"/>
        <end position="53"/>
    </location>
</feature>
<comment type="caution">
    <text evidence="6">The sequence shown here is derived from an EMBL/GenBank/DDBJ whole genome shotgun (WGS) entry which is preliminary data.</text>
</comment>
<evidence type="ECO:0000313" key="7">
    <source>
        <dbReference type="Proteomes" id="UP001523392"/>
    </source>
</evidence>
<sequence length="279" mass="30819">MVEPQGMADPQAAHRPISRLRSAYFCFAFYLCLLTWGVSCFGWSLVAALLYRLMPRRLGEPLGRFVIMLGFRWLIGVMRFTGVLHVDLRELDRLRGDAGIVLVPNHPTMLDAVLILSRLPGIVCITKAALWDNWALGGGIRLAGYMPNDAPLPMMRRAAQAVQAGNQLLIFPEGSRTTTPPVGHLHRSFAVMAKAAGAPVQAVLIEADSPYLAKGWPLLRRPVLPLVFRVRLGERFTVGASTDDCVARLEQHYRAELPGCWPPAWRAIQPAAAPRRQAA</sequence>
<dbReference type="PANTHER" id="PTHR10434:SF66">
    <property type="entry name" value="PHOSPHOLIPID_GLYCEROL ACYLTRANSFERASE DOMAIN-CONTAINING PROTEIN"/>
    <property type="match status" value="1"/>
</dbReference>
<dbReference type="SUPFAM" id="SSF69593">
    <property type="entry name" value="Glycerol-3-phosphate (1)-acyltransferase"/>
    <property type="match status" value="1"/>
</dbReference>
<gene>
    <name evidence="6" type="ORF">JYK14_17770</name>
</gene>
<keyword evidence="4" id="KW-1133">Transmembrane helix</keyword>
<protein>
    <submittedName>
        <fullName evidence="6">1-acyl-sn-glycerol-3-phosphate acyltransferase</fullName>
    </submittedName>
</protein>
<dbReference type="Proteomes" id="UP001523392">
    <property type="component" value="Unassembled WGS sequence"/>
</dbReference>
<keyword evidence="7" id="KW-1185">Reference proteome</keyword>